<dbReference type="PROSITE" id="PS51257">
    <property type="entry name" value="PROKAR_LIPOPROTEIN"/>
    <property type="match status" value="1"/>
</dbReference>
<reference evidence="2" key="1">
    <citation type="journal article" date="2014" name="Front. Microbiol.">
        <title>High frequency of phylogenetically diverse reductive dehalogenase-homologous genes in deep subseafloor sedimentary metagenomes.</title>
        <authorList>
            <person name="Kawai M."/>
            <person name="Futagami T."/>
            <person name="Toyoda A."/>
            <person name="Takaki Y."/>
            <person name="Nishi S."/>
            <person name="Hori S."/>
            <person name="Arai W."/>
            <person name="Tsubouchi T."/>
            <person name="Morono Y."/>
            <person name="Uchiyama I."/>
            <person name="Ito T."/>
            <person name="Fujiyama A."/>
            <person name="Inagaki F."/>
            <person name="Takami H."/>
        </authorList>
    </citation>
    <scope>NUCLEOTIDE SEQUENCE</scope>
    <source>
        <strain evidence="2">Expedition CK06-06</strain>
    </source>
</reference>
<protein>
    <recommendedName>
        <fullName evidence="1">UDP-glucose/GDP-mannose dehydrogenase N-terminal domain-containing protein</fullName>
    </recommendedName>
</protein>
<dbReference type="PANTHER" id="PTHR43750:SF1">
    <property type="entry name" value="GDP-MANNOSE 6-DEHYDROGENASE"/>
    <property type="match status" value="1"/>
</dbReference>
<feature type="domain" description="UDP-glucose/GDP-mannose dehydrogenase N-terminal" evidence="1">
    <location>
        <begin position="1"/>
        <end position="64"/>
    </location>
</feature>
<name>X0WK95_9ZZZZ</name>
<dbReference type="PANTHER" id="PTHR43750">
    <property type="entry name" value="UDP-GLUCOSE 6-DEHYDROGENASE TUAD"/>
    <property type="match status" value="1"/>
</dbReference>
<dbReference type="InterPro" id="IPR036291">
    <property type="entry name" value="NAD(P)-bd_dom_sf"/>
</dbReference>
<dbReference type="GO" id="GO:0051287">
    <property type="term" value="F:NAD binding"/>
    <property type="evidence" value="ECO:0007669"/>
    <property type="project" value="InterPro"/>
</dbReference>
<dbReference type="EMBL" id="BARS01039848">
    <property type="protein sequence ID" value="GAG23657.1"/>
    <property type="molecule type" value="Genomic_DNA"/>
</dbReference>
<organism evidence="2">
    <name type="scientific">marine sediment metagenome</name>
    <dbReference type="NCBI Taxonomy" id="412755"/>
    <lineage>
        <taxon>unclassified sequences</taxon>
        <taxon>metagenomes</taxon>
        <taxon>ecological metagenomes</taxon>
    </lineage>
</organism>
<proteinExistence type="predicted"/>
<dbReference type="AlphaFoldDB" id="X0WK95"/>
<gene>
    <name evidence="2" type="ORF">S01H1_60823</name>
</gene>
<accession>X0WK95</accession>
<feature type="non-terminal residue" evidence="2">
    <location>
        <position position="66"/>
    </location>
</feature>
<dbReference type="InterPro" id="IPR001732">
    <property type="entry name" value="UDP-Glc/GDP-Man_DH_N"/>
</dbReference>
<dbReference type="Gene3D" id="3.40.50.720">
    <property type="entry name" value="NAD(P)-binding Rossmann-like Domain"/>
    <property type="match status" value="1"/>
</dbReference>
<evidence type="ECO:0000313" key="2">
    <source>
        <dbReference type="EMBL" id="GAG23657.1"/>
    </source>
</evidence>
<comment type="caution">
    <text evidence="2">The sequence shown here is derived from an EMBL/GenBank/DDBJ whole genome shotgun (WGS) entry which is preliminary data.</text>
</comment>
<dbReference type="GO" id="GO:0016616">
    <property type="term" value="F:oxidoreductase activity, acting on the CH-OH group of donors, NAD or NADP as acceptor"/>
    <property type="evidence" value="ECO:0007669"/>
    <property type="project" value="InterPro"/>
</dbReference>
<dbReference type="Pfam" id="PF03721">
    <property type="entry name" value="UDPG_MGDP_dh_N"/>
    <property type="match status" value="1"/>
</dbReference>
<dbReference type="SUPFAM" id="SSF51735">
    <property type="entry name" value="NAD(P)-binding Rossmann-fold domains"/>
    <property type="match status" value="1"/>
</dbReference>
<evidence type="ECO:0000259" key="1">
    <source>
        <dbReference type="Pfam" id="PF03721"/>
    </source>
</evidence>
<sequence length="66" mass="6757">MKISVFGLGYVGCVSSACLADNGHEVIGVDINEFKVGAIAAGQSPIIENKLDGLIAKAVKNGILRA</sequence>